<evidence type="ECO:0000256" key="8">
    <source>
        <dbReference type="ARBA" id="ARBA00023264"/>
    </source>
</evidence>
<evidence type="ECO:0000259" key="18">
    <source>
        <dbReference type="Pfam" id="PF01210"/>
    </source>
</evidence>
<dbReference type="InterPro" id="IPR008927">
    <property type="entry name" value="6-PGluconate_DH-like_C_sf"/>
</dbReference>
<comment type="catalytic activity">
    <reaction evidence="13">
        <text>sn-glycerol 3-phosphate + NAD(+) = dihydroxyacetone phosphate + NADH + H(+)</text>
        <dbReference type="Rhea" id="RHEA:11092"/>
        <dbReference type="ChEBI" id="CHEBI:15378"/>
        <dbReference type="ChEBI" id="CHEBI:57540"/>
        <dbReference type="ChEBI" id="CHEBI:57597"/>
        <dbReference type="ChEBI" id="CHEBI:57642"/>
        <dbReference type="ChEBI" id="CHEBI:57945"/>
        <dbReference type="EC" id="1.1.1.94"/>
    </reaction>
</comment>
<dbReference type="GO" id="GO:0006650">
    <property type="term" value="P:glycerophospholipid metabolic process"/>
    <property type="evidence" value="ECO:0007669"/>
    <property type="project" value="UniProtKB-UniRule"/>
</dbReference>
<comment type="caution">
    <text evidence="13">Lacks conserved residue(s) required for the propagation of feature annotation.</text>
</comment>
<dbReference type="InterPro" id="IPR013328">
    <property type="entry name" value="6PGD_dom2"/>
</dbReference>
<reference evidence="20 21" key="1">
    <citation type="submission" date="2018-03" db="EMBL/GenBank/DDBJ databases">
        <title>Genome assembly of novel Miniimonas species PCH200.</title>
        <authorList>
            <person name="Thakur V."/>
            <person name="Kumar V."/>
            <person name="Singh D."/>
        </authorList>
    </citation>
    <scope>NUCLEOTIDE SEQUENCE [LARGE SCALE GENOMIC DNA]</scope>
    <source>
        <strain evidence="20 21">PCH200</strain>
    </source>
</reference>
<dbReference type="GO" id="GO:0005975">
    <property type="term" value="P:carbohydrate metabolic process"/>
    <property type="evidence" value="ECO:0007669"/>
    <property type="project" value="InterPro"/>
</dbReference>
<evidence type="ECO:0000256" key="17">
    <source>
        <dbReference type="RuleBase" id="RU000437"/>
    </source>
</evidence>
<feature type="binding site" evidence="15">
    <location>
        <position position="106"/>
    </location>
    <ligand>
        <name>substrate</name>
    </ligand>
</feature>
<feature type="binding site" evidence="13">
    <location>
        <position position="255"/>
    </location>
    <ligand>
        <name>NADPH</name>
        <dbReference type="ChEBI" id="CHEBI:57783"/>
    </ligand>
</feature>
<evidence type="ECO:0000256" key="4">
    <source>
        <dbReference type="ARBA" id="ARBA00023002"/>
    </source>
</evidence>
<keyword evidence="20" id="KW-0808">Transferase</keyword>
<proteinExistence type="inferred from homology"/>
<dbReference type="GO" id="GO:0046167">
    <property type="term" value="P:glycerol-3-phosphate biosynthetic process"/>
    <property type="evidence" value="ECO:0007669"/>
    <property type="project" value="UniProtKB-UniRule"/>
</dbReference>
<feature type="binding site" evidence="13">
    <location>
        <position position="191"/>
    </location>
    <ligand>
        <name>sn-glycerol 3-phosphate</name>
        <dbReference type="ChEBI" id="CHEBI:57597"/>
    </ligand>
</feature>
<dbReference type="OrthoDB" id="9812273at2"/>
<dbReference type="GO" id="GO:0051287">
    <property type="term" value="F:NAD binding"/>
    <property type="evidence" value="ECO:0007669"/>
    <property type="project" value="InterPro"/>
</dbReference>
<accession>A0A2U1ZR29</accession>
<feature type="binding site" evidence="13">
    <location>
        <position position="281"/>
    </location>
    <ligand>
        <name>NADPH</name>
        <dbReference type="ChEBI" id="CHEBI:57783"/>
    </ligand>
</feature>
<evidence type="ECO:0000256" key="5">
    <source>
        <dbReference type="ARBA" id="ARBA00023027"/>
    </source>
</evidence>
<evidence type="ECO:0000256" key="2">
    <source>
        <dbReference type="ARBA" id="ARBA00022516"/>
    </source>
</evidence>
<keyword evidence="6 13" id="KW-0443">Lipid metabolism</keyword>
<comment type="subcellular location">
    <subcellularLocation>
        <location evidence="13">Cytoplasm</location>
    </subcellularLocation>
</comment>
<dbReference type="InterPro" id="IPR006168">
    <property type="entry name" value="G3P_DH_NAD-dep"/>
</dbReference>
<comment type="catalytic activity">
    <reaction evidence="9">
        <text>sn-glycerol 3-phosphate + NADP(+) = dihydroxyacetone phosphate + NADPH + H(+)</text>
        <dbReference type="Rhea" id="RHEA:11096"/>
        <dbReference type="ChEBI" id="CHEBI:15378"/>
        <dbReference type="ChEBI" id="CHEBI:57597"/>
        <dbReference type="ChEBI" id="CHEBI:57642"/>
        <dbReference type="ChEBI" id="CHEBI:57783"/>
        <dbReference type="ChEBI" id="CHEBI:58349"/>
        <dbReference type="EC" id="1.1.1.94"/>
    </reaction>
    <physiologicalReaction direction="right-to-left" evidence="9">
        <dbReference type="Rhea" id="RHEA:11098"/>
    </physiologicalReaction>
</comment>
<evidence type="ECO:0000313" key="21">
    <source>
        <dbReference type="Proteomes" id="UP000245166"/>
    </source>
</evidence>
<protein>
    <recommendedName>
        <fullName evidence="11 13">Glycerol-3-phosphate dehydrogenase [NAD(P)+]</fullName>
        <ecNumber evidence="10 13">1.1.1.94</ecNumber>
    </recommendedName>
    <alternativeName>
        <fullName evidence="13">NAD(P)(+)-dependent glycerol-3-phosphate dehydrogenase</fullName>
    </alternativeName>
    <alternativeName>
        <fullName evidence="12 13">NAD(P)H-dependent dihydroxyacetone-phosphate reductase</fullName>
    </alternativeName>
</protein>
<dbReference type="HAMAP" id="MF_00394">
    <property type="entry name" value="NAD_Glyc3P_dehydrog"/>
    <property type="match status" value="1"/>
</dbReference>
<dbReference type="Pfam" id="PF01210">
    <property type="entry name" value="NAD_Gly3P_dh_N"/>
    <property type="match status" value="1"/>
</dbReference>
<keyword evidence="2 13" id="KW-0444">Lipid biosynthesis</keyword>
<dbReference type="PRINTS" id="PR00077">
    <property type="entry name" value="GPDHDRGNASE"/>
</dbReference>
<dbReference type="SUPFAM" id="SSF51735">
    <property type="entry name" value="NAD(P)-binding Rossmann-fold domains"/>
    <property type="match status" value="1"/>
</dbReference>
<feature type="domain" description="Glycerol-3-phosphate dehydrogenase NAD-dependent N-terminal" evidence="18">
    <location>
        <begin position="5"/>
        <end position="160"/>
    </location>
</feature>
<keyword evidence="5 13" id="KW-0520">NAD</keyword>
<keyword evidence="4 13" id="KW-0560">Oxidoreductase</keyword>
<dbReference type="GO" id="GO:0016746">
    <property type="term" value="F:acyltransferase activity"/>
    <property type="evidence" value="ECO:0007669"/>
    <property type="project" value="UniProtKB-KW"/>
</dbReference>
<feature type="binding site" evidence="16">
    <location>
        <position position="255"/>
    </location>
    <ligand>
        <name>NAD(+)</name>
        <dbReference type="ChEBI" id="CHEBI:57540"/>
    </ligand>
</feature>
<evidence type="ECO:0000256" key="7">
    <source>
        <dbReference type="ARBA" id="ARBA00023209"/>
    </source>
</evidence>
<dbReference type="EMBL" id="PYHR01000002">
    <property type="protein sequence ID" value="PWD49400.1"/>
    <property type="molecule type" value="Genomic_DNA"/>
</dbReference>
<evidence type="ECO:0000256" key="13">
    <source>
        <dbReference type="HAMAP-Rule" id="MF_00394"/>
    </source>
</evidence>
<evidence type="ECO:0000256" key="12">
    <source>
        <dbReference type="ARBA" id="ARBA00080511"/>
    </source>
</evidence>
<feature type="binding site" evidence="15">
    <location>
        <begin position="255"/>
        <end position="256"/>
    </location>
    <ligand>
        <name>substrate</name>
    </ligand>
</feature>
<comment type="caution">
    <text evidence="20">The sequence shown here is derived from an EMBL/GenBank/DDBJ whole genome shotgun (WGS) entry which is preliminary data.</text>
</comment>
<dbReference type="Gene3D" id="3.40.50.720">
    <property type="entry name" value="NAD(P)-binding Rossmann-like Domain"/>
    <property type="match status" value="1"/>
</dbReference>
<name>A0A2U1ZR29_9MICO</name>
<evidence type="ECO:0000256" key="6">
    <source>
        <dbReference type="ARBA" id="ARBA00023098"/>
    </source>
</evidence>
<feature type="binding site" evidence="16">
    <location>
        <position position="140"/>
    </location>
    <ligand>
        <name>NAD(+)</name>
        <dbReference type="ChEBI" id="CHEBI:57540"/>
    </ligand>
</feature>
<dbReference type="PANTHER" id="PTHR11728:SF1">
    <property type="entry name" value="GLYCEROL-3-PHOSPHATE DEHYDROGENASE [NAD(+)] 2, CHLOROPLASTIC"/>
    <property type="match status" value="1"/>
</dbReference>
<feature type="binding site" evidence="13">
    <location>
        <position position="254"/>
    </location>
    <ligand>
        <name>sn-glycerol 3-phosphate</name>
        <dbReference type="ChEBI" id="CHEBI:57597"/>
    </ligand>
</feature>
<keyword evidence="20" id="KW-0012">Acyltransferase</keyword>
<feature type="domain" description="Glycerol-3-phosphate dehydrogenase NAD-dependent C-terminal" evidence="19">
    <location>
        <begin position="180"/>
        <end position="320"/>
    </location>
</feature>
<dbReference type="GO" id="GO:0008654">
    <property type="term" value="P:phospholipid biosynthetic process"/>
    <property type="evidence" value="ECO:0007669"/>
    <property type="project" value="UniProtKB-KW"/>
</dbReference>
<evidence type="ECO:0000256" key="9">
    <source>
        <dbReference type="ARBA" id="ARBA00052716"/>
    </source>
</evidence>
<dbReference type="FunFam" id="3.40.50.720:FF:000019">
    <property type="entry name" value="Glycerol-3-phosphate dehydrogenase [NAD(P)+]"/>
    <property type="match status" value="1"/>
</dbReference>
<dbReference type="GO" id="GO:0046168">
    <property type="term" value="P:glycerol-3-phosphate catabolic process"/>
    <property type="evidence" value="ECO:0007669"/>
    <property type="project" value="InterPro"/>
</dbReference>
<dbReference type="EC" id="1.1.1.94" evidence="10 13"/>
<feature type="binding site" evidence="13">
    <location>
        <position position="255"/>
    </location>
    <ligand>
        <name>sn-glycerol 3-phosphate</name>
        <dbReference type="ChEBI" id="CHEBI:57597"/>
    </ligand>
</feature>
<evidence type="ECO:0000313" key="20">
    <source>
        <dbReference type="EMBL" id="PWD49400.1"/>
    </source>
</evidence>
<evidence type="ECO:0000256" key="16">
    <source>
        <dbReference type="PIRSR" id="PIRSR000114-3"/>
    </source>
</evidence>
<dbReference type="UniPathway" id="UPA00940"/>
<dbReference type="Gene3D" id="1.10.1040.10">
    <property type="entry name" value="N-(1-d-carboxylethyl)-l-norvaline Dehydrogenase, domain 2"/>
    <property type="match status" value="1"/>
</dbReference>
<feature type="binding site" evidence="16">
    <location>
        <begin position="8"/>
        <end position="13"/>
    </location>
    <ligand>
        <name>NAD(+)</name>
        <dbReference type="ChEBI" id="CHEBI:57540"/>
    </ligand>
</feature>
<evidence type="ECO:0000256" key="1">
    <source>
        <dbReference type="ARBA" id="ARBA00011009"/>
    </source>
</evidence>
<dbReference type="Pfam" id="PF07479">
    <property type="entry name" value="NAD_Gly3P_dh_C"/>
    <property type="match status" value="1"/>
</dbReference>
<keyword evidence="8 13" id="KW-1208">Phospholipid metabolism</keyword>
<dbReference type="InterPro" id="IPR011128">
    <property type="entry name" value="G3P_DH_NAD-dep_N"/>
</dbReference>
<feature type="binding site" evidence="13">
    <location>
        <position position="244"/>
    </location>
    <ligand>
        <name>sn-glycerol 3-phosphate</name>
        <dbReference type="ChEBI" id="CHEBI:57597"/>
    </ligand>
</feature>
<comment type="function">
    <text evidence="13">Catalyzes the reduction of the glycolytic intermediate dihydroxyacetone phosphate (DHAP) to sn-glycerol 3-phosphate (G3P), the key precursor for phospholipid synthesis.</text>
</comment>
<dbReference type="InterPro" id="IPR036291">
    <property type="entry name" value="NAD(P)-bd_dom_sf"/>
</dbReference>
<feature type="binding site" evidence="13">
    <location>
        <position position="11"/>
    </location>
    <ligand>
        <name>NADPH</name>
        <dbReference type="ChEBI" id="CHEBI:57783"/>
    </ligand>
</feature>
<dbReference type="GO" id="GO:0141152">
    <property type="term" value="F:glycerol-3-phosphate dehydrogenase (NAD+) activity"/>
    <property type="evidence" value="ECO:0007669"/>
    <property type="project" value="RHEA"/>
</dbReference>
<dbReference type="AlphaFoldDB" id="A0A2U1ZR29"/>
<feature type="binding site" evidence="13">
    <location>
        <position position="140"/>
    </location>
    <ligand>
        <name>NADPH</name>
        <dbReference type="ChEBI" id="CHEBI:57783"/>
    </ligand>
</feature>
<dbReference type="FunFam" id="1.10.1040.10:FF:000001">
    <property type="entry name" value="Glycerol-3-phosphate dehydrogenase [NAD(P)+]"/>
    <property type="match status" value="1"/>
</dbReference>
<dbReference type="PROSITE" id="PS00957">
    <property type="entry name" value="NAD_G3PDH"/>
    <property type="match status" value="1"/>
</dbReference>
<feature type="binding site" evidence="13">
    <location>
        <position position="49"/>
    </location>
    <ligand>
        <name>NADPH</name>
        <dbReference type="ChEBI" id="CHEBI:57783"/>
    </ligand>
</feature>
<gene>
    <name evidence="13" type="primary">gpsA</name>
    <name evidence="20" type="ORF">C8046_00355</name>
</gene>
<feature type="binding site" evidence="13">
    <location>
        <position position="106"/>
    </location>
    <ligand>
        <name>NADPH</name>
        <dbReference type="ChEBI" id="CHEBI:57783"/>
    </ligand>
</feature>
<dbReference type="InterPro" id="IPR006109">
    <property type="entry name" value="G3P_DH_NAD-dep_C"/>
</dbReference>
<feature type="binding site" evidence="13">
    <location>
        <position position="12"/>
    </location>
    <ligand>
        <name>NADPH</name>
        <dbReference type="ChEBI" id="CHEBI:57783"/>
    </ligand>
</feature>
<evidence type="ECO:0000256" key="11">
    <source>
        <dbReference type="ARBA" id="ARBA00069372"/>
    </source>
</evidence>
<comment type="pathway">
    <text evidence="13">Membrane lipid metabolism; glycerophospholipid metabolism.</text>
</comment>
<dbReference type="NCBIfam" id="NF000942">
    <property type="entry name" value="PRK00094.1-4"/>
    <property type="match status" value="1"/>
</dbReference>
<feature type="active site" description="Proton acceptor" evidence="13 14">
    <location>
        <position position="191"/>
    </location>
</feature>
<dbReference type="PANTHER" id="PTHR11728">
    <property type="entry name" value="GLYCEROL-3-PHOSPHATE DEHYDROGENASE"/>
    <property type="match status" value="1"/>
</dbReference>
<dbReference type="Proteomes" id="UP000245166">
    <property type="component" value="Unassembled WGS sequence"/>
</dbReference>
<comment type="similarity">
    <text evidence="1 13 17">Belongs to the NAD-dependent glycerol-3-phosphate dehydrogenase family.</text>
</comment>
<dbReference type="PIRSF" id="PIRSF000114">
    <property type="entry name" value="Glycerol-3-P_dh"/>
    <property type="match status" value="1"/>
</dbReference>
<evidence type="ECO:0000259" key="19">
    <source>
        <dbReference type="Pfam" id="PF07479"/>
    </source>
</evidence>
<feature type="binding site" evidence="13">
    <location>
        <position position="256"/>
    </location>
    <ligand>
        <name>sn-glycerol 3-phosphate</name>
        <dbReference type="ChEBI" id="CHEBI:57597"/>
    </ligand>
</feature>
<evidence type="ECO:0000256" key="10">
    <source>
        <dbReference type="ARBA" id="ARBA00066687"/>
    </source>
</evidence>
<sequence length="332" mass="34203">MVRCTVVGSGSWGTTFAQVLADAGNEVVVWTAREATARSITDDHANPTYLPGIALSDAISATTDLTAALAGAEVVVVALPSQIVREVLAPYAAAVPGDAVVVSLMKGVELGTDERMSQVLGEIWDLPTERIAVVSGPNLAGEIALQQPTTTVVACEDEDVALRIARTCATPYFRTFTTTDVIGVEIGGAVKNVIALAVGIAQGLGYGDNTMASIMTRGLSEAARIGAAVGAQPATFAGLAGMGDLIATCSSPLSRNHRLGSLLGQGRSLEEAVVEIGSTAEGAKSCRSILDLAHQHGVKTSIIAAVVAVLYEGMTVPEMVARLVDRPPRPED</sequence>
<keyword evidence="13" id="KW-0963">Cytoplasm</keyword>
<keyword evidence="7 13" id="KW-0594">Phospholipid biosynthesis</keyword>
<dbReference type="GO" id="GO:0141153">
    <property type="term" value="F:glycerol-3-phosphate dehydrogenase (NADP+) activity"/>
    <property type="evidence" value="ECO:0007669"/>
    <property type="project" value="RHEA"/>
</dbReference>
<organism evidence="20 21">
    <name type="scientific">Serinibacter arcticus</name>
    <dbReference type="NCBI Taxonomy" id="1655435"/>
    <lineage>
        <taxon>Bacteria</taxon>
        <taxon>Bacillati</taxon>
        <taxon>Actinomycetota</taxon>
        <taxon>Actinomycetes</taxon>
        <taxon>Micrococcales</taxon>
        <taxon>Beutenbergiaceae</taxon>
        <taxon>Serinibacter</taxon>
    </lineage>
</organism>
<evidence type="ECO:0000256" key="14">
    <source>
        <dbReference type="PIRSR" id="PIRSR000114-1"/>
    </source>
</evidence>
<keyword evidence="21" id="KW-1185">Reference proteome</keyword>
<dbReference type="SUPFAM" id="SSF48179">
    <property type="entry name" value="6-phosphogluconate dehydrogenase C-terminal domain-like"/>
    <property type="match status" value="1"/>
</dbReference>
<dbReference type="NCBIfam" id="NF000940">
    <property type="entry name" value="PRK00094.1-2"/>
    <property type="match status" value="1"/>
</dbReference>
<feature type="binding site" evidence="13">
    <location>
        <position position="33"/>
    </location>
    <ligand>
        <name>NADPH</name>
        <dbReference type="ChEBI" id="CHEBI:57783"/>
    </ligand>
</feature>
<feature type="binding site" evidence="13">
    <location>
        <position position="136"/>
    </location>
    <ligand>
        <name>sn-glycerol 3-phosphate</name>
        <dbReference type="ChEBI" id="CHEBI:57597"/>
    </ligand>
</feature>
<keyword evidence="3 13" id="KW-0521">NADP</keyword>
<dbReference type="GO" id="GO:0005829">
    <property type="term" value="C:cytosol"/>
    <property type="evidence" value="ECO:0007669"/>
    <property type="project" value="TreeGrafter"/>
</dbReference>
<evidence type="ECO:0000256" key="3">
    <source>
        <dbReference type="ARBA" id="ARBA00022857"/>
    </source>
</evidence>
<feature type="binding site" evidence="13">
    <location>
        <position position="106"/>
    </location>
    <ligand>
        <name>sn-glycerol 3-phosphate</name>
        <dbReference type="ChEBI" id="CHEBI:57597"/>
    </ligand>
</feature>
<keyword evidence="13" id="KW-0547">Nucleotide-binding</keyword>
<evidence type="ECO:0000256" key="15">
    <source>
        <dbReference type="PIRSR" id="PIRSR000114-2"/>
    </source>
</evidence>